<evidence type="ECO:0000256" key="4">
    <source>
        <dbReference type="ARBA" id="ARBA00023136"/>
    </source>
</evidence>
<comment type="subcellular location">
    <subcellularLocation>
        <location evidence="1">Membrane</location>
        <topology evidence="1">Multi-pass membrane protein</topology>
    </subcellularLocation>
</comment>
<evidence type="ECO:0000256" key="2">
    <source>
        <dbReference type="ARBA" id="ARBA00022692"/>
    </source>
</evidence>
<feature type="transmembrane region" description="Helical" evidence="6">
    <location>
        <begin position="45"/>
        <end position="65"/>
    </location>
</feature>
<evidence type="ECO:0000313" key="8">
    <source>
        <dbReference type="EMBL" id="KAH7118970.1"/>
    </source>
</evidence>
<evidence type="ECO:0000256" key="6">
    <source>
        <dbReference type="SAM" id="Phobius"/>
    </source>
</evidence>
<feature type="transmembrane region" description="Helical" evidence="6">
    <location>
        <begin position="236"/>
        <end position="254"/>
    </location>
</feature>
<keyword evidence="3 6" id="KW-1133">Transmembrane helix</keyword>
<keyword evidence="2 6" id="KW-0812">Transmembrane</keyword>
<comment type="caution">
    <text evidence="8">The sequence shown here is derived from an EMBL/GenBank/DDBJ whole genome shotgun (WGS) entry which is preliminary data.</text>
</comment>
<evidence type="ECO:0000256" key="5">
    <source>
        <dbReference type="ARBA" id="ARBA00038359"/>
    </source>
</evidence>
<proteinExistence type="inferred from homology"/>
<feature type="transmembrane region" description="Helical" evidence="6">
    <location>
        <begin position="96"/>
        <end position="116"/>
    </location>
</feature>
<dbReference type="PANTHER" id="PTHR33048:SF47">
    <property type="entry name" value="INTEGRAL MEMBRANE PROTEIN-RELATED"/>
    <property type="match status" value="1"/>
</dbReference>
<accession>A0A9P9IGY6</accession>
<feature type="transmembrane region" description="Helical" evidence="6">
    <location>
        <begin position="128"/>
        <end position="147"/>
    </location>
</feature>
<feature type="transmembrane region" description="Helical" evidence="6">
    <location>
        <begin position="167"/>
        <end position="188"/>
    </location>
</feature>
<feature type="transmembrane region" description="Helical" evidence="6">
    <location>
        <begin position="12"/>
        <end position="33"/>
    </location>
</feature>
<dbReference type="GO" id="GO:0016020">
    <property type="term" value="C:membrane"/>
    <property type="evidence" value="ECO:0007669"/>
    <property type="project" value="UniProtKB-SubCell"/>
</dbReference>
<dbReference type="PANTHER" id="PTHR33048">
    <property type="entry name" value="PTH11-LIKE INTEGRAL MEMBRANE PROTEIN (AFU_ORTHOLOGUE AFUA_5G11245)"/>
    <property type="match status" value="1"/>
</dbReference>
<dbReference type="InterPro" id="IPR049326">
    <property type="entry name" value="Rhodopsin_dom_fungi"/>
</dbReference>
<evidence type="ECO:0000256" key="3">
    <source>
        <dbReference type="ARBA" id="ARBA00022989"/>
    </source>
</evidence>
<evidence type="ECO:0000256" key="1">
    <source>
        <dbReference type="ARBA" id="ARBA00004141"/>
    </source>
</evidence>
<dbReference type="Proteomes" id="UP000700596">
    <property type="component" value="Unassembled WGS sequence"/>
</dbReference>
<name>A0A9P9IGY6_9PLEO</name>
<reference evidence="8" key="1">
    <citation type="journal article" date="2021" name="Nat. Commun.">
        <title>Genetic determinants of endophytism in the Arabidopsis root mycobiome.</title>
        <authorList>
            <person name="Mesny F."/>
            <person name="Miyauchi S."/>
            <person name="Thiergart T."/>
            <person name="Pickel B."/>
            <person name="Atanasova L."/>
            <person name="Karlsson M."/>
            <person name="Huettel B."/>
            <person name="Barry K.W."/>
            <person name="Haridas S."/>
            <person name="Chen C."/>
            <person name="Bauer D."/>
            <person name="Andreopoulos W."/>
            <person name="Pangilinan J."/>
            <person name="LaButti K."/>
            <person name="Riley R."/>
            <person name="Lipzen A."/>
            <person name="Clum A."/>
            <person name="Drula E."/>
            <person name="Henrissat B."/>
            <person name="Kohler A."/>
            <person name="Grigoriev I.V."/>
            <person name="Martin F.M."/>
            <person name="Hacquard S."/>
        </authorList>
    </citation>
    <scope>NUCLEOTIDE SEQUENCE</scope>
    <source>
        <strain evidence="8">MPI-CAGE-CH-0243</strain>
    </source>
</reference>
<dbReference type="Pfam" id="PF20684">
    <property type="entry name" value="Fung_rhodopsin"/>
    <property type="match status" value="1"/>
</dbReference>
<keyword evidence="9" id="KW-1185">Reference proteome</keyword>
<gene>
    <name evidence="8" type="ORF">B0J11DRAFT_617257</name>
</gene>
<evidence type="ECO:0000259" key="7">
    <source>
        <dbReference type="Pfam" id="PF20684"/>
    </source>
</evidence>
<keyword evidence="4 6" id="KW-0472">Membrane</keyword>
<organism evidence="8 9">
    <name type="scientific">Dendryphion nanum</name>
    <dbReference type="NCBI Taxonomy" id="256645"/>
    <lineage>
        <taxon>Eukaryota</taxon>
        <taxon>Fungi</taxon>
        <taxon>Dikarya</taxon>
        <taxon>Ascomycota</taxon>
        <taxon>Pezizomycotina</taxon>
        <taxon>Dothideomycetes</taxon>
        <taxon>Pleosporomycetidae</taxon>
        <taxon>Pleosporales</taxon>
        <taxon>Torulaceae</taxon>
        <taxon>Dendryphion</taxon>
    </lineage>
</organism>
<comment type="similarity">
    <text evidence="5">Belongs to the SAT4 family.</text>
</comment>
<protein>
    <recommendedName>
        <fullName evidence="7">Rhodopsin domain-containing protein</fullName>
    </recommendedName>
</protein>
<sequence>MSASQNLSSEGVVAILWTFTAAAFLLTIGRFAIHWRNGKKFVWDDILNGCALLALLVFGITYQVVGAPNYDLQFRNPDAFEKSMSSEPKLRRMNDVMIVGFWCVIYFVKASFLALYWTLFALSQKFRIAWWIVTAYTFFTFAATITWRWVLIFTANTSDQHCIDLVLGWAIFDIFGDILLMVLPLTMLSPLRMRISQKIGLGLIFGLVVINIILEILRTVLLVVVDFKRFQGYGEVGFILQATLAVITCALPCYRGLMIKRKRVPNWSLPTIAVDVDVEDKDDSE</sequence>
<feature type="domain" description="Rhodopsin" evidence="7">
    <location>
        <begin position="30"/>
        <end position="258"/>
    </location>
</feature>
<evidence type="ECO:0000313" key="9">
    <source>
        <dbReference type="Proteomes" id="UP000700596"/>
    </source>
</evidence>
<dbReference type="InterPro" id="IPR052337">
    <property type="entry name" value="SAT4-like"/>
</dbReference>
<dbReference type="OrthoDB" id="444631at2759"/>
<dbReference type="AlphaFoldDB" id="A0A9P9IGY6"/>
<dbReference type="EMBL" id="JAGMWT010000012">
    <property type="protein sequence ID" value="KAH7118970.1"/>
    <property type="molecule type" value="Genomic_DNA"/>
</dbReference>
<feature type="transmembrane region" description="Helical" evidence="6">
    <location>
        <begin position="200"/>
        <end position="224"/>
    </location>
</feature>